<keyword evidence="2" id="KW-0175">Coiled coil</keyword>
<feature type="coiled-coil region" evidence="2">
    <location>
        <begin position="116"/>
        <end position="143"/>
    </location>
</feature>
<dbReference type="Pfam" id="PF22939">
    <property type="entry name" value="WHD_GPIID"/>
    <property type="match status" value="1"/>
</dbReference>
<proteinExistence type="predicted"/>
<protein>
    <recommendedName>
        <fullName evidence="7">NACHT domain-containing protein</fullName>
    </recommendedName>
</protein>
<dbReference type="AlphaFoldDB" id="A0A8H5AGI4"/>
<evidence type="ECO:0000259" key="3">
    <source>
        <dbReference type="Pfam" id="PF22939"/>
    </source>
</evidence>
<evidence type="ECO:0008006" key="7">
    <source>
        <dbReference type="Google" id="ProtNLM"/>
    </source>
</evidence>
<evidence type="ECO:0000313" key="5">
    <source>
        <dbReference type="EMBL" id="KAF5264732.1"/>
    </source>
</evidence>
<sequence>MELSRPGDAQIVAASRPRAGQDVSAAPKLQQLKAMSHDSQSIITFTAELDLLDKNRRGKSVASRLASFLQTIEQFTPIIDTYIQSNPDIAALIWGSIKLTFLSELRSYVEDIRAKAEEVQGDIHLVKAQCDREEQQHQNTERQEATNHRKRMLAWTSKSTIEMEALHVQRRRNASEQKRRRLLEELSSFNFTSAFNSTRNKRHIGTAKWVFGTSEFQQWVGIDGPHVLHVTGKIGSGKTVLSSSVVEKLSQIRPPQQFVSFFFIRFDDPLSLDAETIIRSCVQQLLSAIVTDDLDQRLASELDKHLSEASADIGAYVDDIIIEKLSTGELVVSDPSLIDEILKTIASKEQGMSAFLAIEDICSGKSDKEIRQALKDIPSDLPTTFDRALSRIVQKRNQQIAKKAFMWTKAVSQSLTLSQFHEALSIEIGQHTLRQEDLISGIERLPVWCENLLYVEETDNTVRFSHHSIQEFLLVPDSGENGDLHIDSDQEPLSSSAIKIDPSGIAERTIQSAIQGGVGTRVGRLARQFVKTSNPKKISTQRDFSLSSSMSVTSKAQGNPDYPFLEYASTKWFKHTKYIDENETEIWRLFGQLVQKPLEHSQGEPWHSTEWKNEAMAGFPNHDDARSECYCHVIRTMNSGEIHDSDDGPDDGPKFSQLCLAFMYAELNGYYALAYQAPHELMLDICQVLKTGYRRTIQPHLQAFAIVTEALADERHGDMPGILDLSLTCREEAYTLFEAKNIHRMLLIDVLIQGLLSIEPLYKGIVSNSIASFVEYETTPTFRFHSQILEPPSSMPEHRLIAYTICFLVLLDGERPPAPAPDISVLGEYRRFKKLMNLHGETIAAVFRRLVIPALWPTYMASYIVQTLFGEFLKYDVQHIAHAHEDSFREAVWNNNWDIAAALLELQPTSLDRLTGLGYFSYIREAAANF</sequence>
<feature type="domain" description="GPI inositol-deacylase winged helix" evidence="3">
    <location>
        <begin position="394"/>
        <end position="476"/>
    </location>
</feature>
<dbReference type="PANTHER" id="PTHR10039">
    <property type="entry name" value="AMELOGENIN"/>
    <property type="match status" value="1"/>
</dbReference>
<dbReference type="Gene3D" id="3.40.50.300">
    <property type="entry name" value="P-loop containing nucleotide triphosphate hydrolases"/>
    <property type="match status" value="1"/>
</dbReference>
<dbReference type="Proteomes" id="UP000558688">
    <property type="component" value="Unassembled WGS sequence"/>
</dbReference>
<feature type="domain" description="Nephrocystin 3-like N-terminal" evidence="4">
    <location>
        <begin position="205"/>
        <end position="317"/>
    </location>
</feature>
<comment type="caution">
    <text evidence="5">The sequence shown here is derived from an EMBL/GenBank/DDBJ whole genome shotgun (WGS) entry which is preliminary data.</text>
</comment>
<evidence type="ECO:0000256" key="2">
    <source>
        <dbReference type="SAM" id="Coils"/>
    </source>
</evidence>
<evidence type="ECO:0000256" key="1">
    <source>
        <dbReference type="ARBA" id="ARBA00022737"/>
    </source>
</evidence>
<reference evidence="5" key="1">
    <citation type="submission" date="2020-02" db="EMBL/GenBank/DDBJ databases">
        <title>Identification and distribution of gene clusters putatively required for synthesis of sphingolipid metabolism inhibitors in phylogenetically diverse species of the filamentous fungus Fusarium.</title>
        <authorList>
            <person name="Kim H.-S."/>
            <person name="Busman M."/>
            <person name="Brown D.W."/>
            <person name="Divon H."/>
            <person name="Uhlig S."/>
            <person name="Proctor R.H."/>
        </authorList>
    </citation>
    <scope>NUCLEOTIDE SEQUENCE [LARGE SCALE GENOMIC DNA]</scope>
    <source>
        <strain evidence="5">NRRL 39464</strain>
    </source>
</reference>
<gene>
    <name evidence="5" type="ORF">FOXYS1_4470</name>
</gene>
<dbReference type="Pfam" id="PF24883">
    <property type="entry name" value="NPHP3_N"/>
    <property type="match status" value="1"/>
</dbReference>
<accession>A0A8H5AGI4</accession>
<name>A0A8H5AGI4_FUSOX</name>
<organism evidence="5 6">
    <name type="scientific">Fusarium oxysporum</name>
    <name type="common">Fusarium vascular wilt</name>
    <dbReference type="NCBI Taxonomy" id="5507"/>
    <lineage>
        <taxon>Eukaryota</taxon>
        <taxon>Fungi</taxon>
        <taxon>Dikarya</taxon>
        <taxon>Ascomycota</taxon>
        <taxon>Pezizomycotina</taxon>
        <taxon>Sordariomycetes</taxon>
        <taxon>Hypocreomycetidae</taxon>
        <taxon>Hypocreales</taxon>
        <taxon>Nectriaceae</taxon>
        <taxon>Fusarium</taxon>
        <taxon>Fusarium oxysporum species complex</taxon>
    </lineage>
</organism>
<dbReference type="InterPro" id="IPR027417">
    <property type="entry name" value="P-loop_NTPase"/>
</dbReference>
<dbReference type="InterPro" id="IPR054471">
    <property type="entry name" value="GPIID_WHD"/>
</dbReference>
<dbReference type="EMBL" id="JAAFOW010000685">
    <property type="protein sequence ID" value="KAF5264732.1"/>
    <property type="molecule type" value="Genomic_DNA"/>
</dbReference>
<keyword evidence="1" id="KW-0677">Repeat</keyword>
<dbReference type="InterPro" id="IPR056884">
    <property type="entry name" value="NPHP3-like_N"/>
</dbReference>
<evidence type="ECO:0000313" key="6">
    <source>
        <dbReference type="Proteomes" id="UP000558688"/>
    </source>
</evidence>
<evidence type="ECO:0000259" key="4">
    <source>
        <dbReference type="Pfam" id="PF24883"/>
    </source>
</evidence>